<dbReference type="AlphaFoldDB" id="A0A3S8RXQ6"/>
<keyword evidence="1" id="KW-1133">Transmembrane helix</keyword>
<feature type="transmembrane region" description="Helical" evidence="1">
    <location>
        <begin position="199"/>
        <end position="222"/>
    </location>
</feature>
<dbReference type="InterPro" id="IPR025640">
    <property type="entry name" value="GYF_2"/>
</dbReference>
<name>A0A3S8RXQ6_9BACL</name>
<sequence>MIFMGYNYNTSPVPWYYVYQDIIKGPVTIGQMQKDYNIYRELQPNTMVWTEGMAEWAPLSSTELIHHIMFATNHNNQAGYGGSYQNNTYSNSINTSQAYEGAVPPMQYSMQKANNTYMWLIVAICGLASLLRLSVRGSAGADGTILFINVTAVGLYALFCALDKNELKRTGHRTTPIWWFLIVPVYMFIRAYRLRQFPSYAIVFLITSFVVGFFFGFISAFVKAF</sequence>
<protein>
    <submittedName>
        <fullName evidence="3">DUF4339 domain-containing protein</fullName>
    </submittedName>
</protein>
<evidence type="ECO:0000256" key="1">
    <source>
        <dbReference type="SAM" id="Phobius"/>
    </source>
</evidence>
<evidence type="ECO:0000259" key="2">
    <source>
        <dbReference type="Pfam" id="PF14237"/>
    </source>
</evidence>
<dbReference type="EMBL" id="CP034248">
    <property type="protein sequence ID" value="AZK47640.1"/>
    <property type="molecule type" value="Genomic_DNA"/>
</dbReference>
<feature type="domain" description="GYF" evidence="2">
    <location>
        <begin position="15"/>
        <end position="61"/>
    </location>
</feature>
<evidence type="ECO:0000313" key="3">
    <source>
        <dbReference type="EMBL" id="AZK47640.1"/>
    </source>
</evidence>
<evidence type="ECO:0000313" key="4">
    <source>
        <dbReference type="Proteomes" id="UP000273145"/>
    </source>
</evidence>
<dbReference type="KEGG" id="plen:EIM92_17030"/>
<gene>
    <name evidence="3" type="ORF">EIM92_17030</name>
</gene>
<organism evidence="3 4">
    <name type="scientific">Paenibacillus lentus</name>
    <dbReference type="NCBI Taxonomy" id="1338368"/>
    <lineage>
        <taxon>Bacteria</taxon>
        <taxon>Bacillati</taxon>
        <taxon>Bacillota</taxon>
        <taxon>Bacilli</taxon>
        <taxon>Bacillales</taxon>
        <taxon>Paenibacillaceae</taxon>
        <taxon>Paenibacillus</taxon>
    </lineage>
</organism>
<keyword evidence="4" id="KW-1185">Reference proteome</keyword>
<dbReference type="OrthoDB" id="9815705at2"/>
<keyword evidence="1" id="KW-0812">Transmembrane</keyword>
<reference evidence="3 4" key="1">
    <citation type="submission" date="2018-11" db="EMBL/GenBank/DDBJ databases">
        <title>Genome sequencing of Paenibacillus lentus DSM25539(T).</title>
        <authorList>
            <person name="Kook J.-K."/>
            <person name="Park S.-N."/>
            <person name="Lim Y.K."/>
        </authorList>
    </citation>
    <scope>NUCLEOTIDE SEQUENCE [LARGE SCALE GENOMIC DNA]</scope>
    <source>
        <strain evidence="3 4">DSM 25539</strain>
    </source>
</reference>
<dbReference type="Pfam" id="PF14237">
    <property type="entry name" value="GYF_2"/>
    <property type="match status" value="1"/>
</dbReference>
<dbReference type="Proteomes" id="UP000273145">
    <property type="component" value="Chromosome"/>
</dbReference>
<feature type="transmembrane region" description="Helical" evidence="1">
    <location>
        <begin position="174"/>
        <end position="193"/>
    </location>
</feature>
<feature type="transmembrane region" description="Helical" evidence="1">
    <location>
        <begin position="145"/>
        <end position="162"/>
    </location>
</feature>
<accession>A0A3S8RXQ6</accession>
<proteinExistence type="predicted"/>
<feature type="transmembrane region" description="Helical" evidence="1">
    <location>
        <begin position="116"/>
        <end position="133"/>
    </location>
</feature>
<keyword evidence="1" id="KW-0472">Membrane</keyword>